<dbReference type="Pfam" id="PF04082">
    <property type="entry name" value="Fungal_trans"/>
    <property type="match status" value="1"/>
</dbReference>
<evidence type="ECO:0000313" key="7">
    <source>
        <dbReference type="Proteomes" id="UP000054549"/>
    </source>
</evidence>
<gene>
    <name evidence="6" type="ORF">M378DRAFT_111614</name>
</gene>
<dbReference type="CDD" id="cd00067">
    <property type="entry name" value="GAL4"/>
    <property type="match status" value="1"/>
</dbReference>
<keyword evidence="2" id="KW-0479">Metal-binding</keyword>
<dbReference type="PANTHER" id="PTHR31001">
    <property type="entry name" value="UNCHARACTERIZED TRANSCRIPTIONAL REGULATORY PROTEIN"/>
    <property type="match status" value="1"/>
</dbReference>
<dbReference type="PANTHER" id="PTHR31001:SF56">
    <property type="entry name" value="ZN(2)-C6 FUNGAL-TYPE DOMAIN-CONTAINING PROTEIN"/>
    <property type="match status" value="1"/>
</dbReference>
<feature type="compositionally biased region" description="Polar residues" evidence="4">
    <location>
        <begin position="822"/>
        <end position="846"/>
    </location>
</feature>
<dbReference type="CDD" id="cd12148">
    <property type="entry name" value="fungal_TF_MHR"/>
    <property type="match status" value="1"/>
</dbReference>
<feature type="region of interest" description="Disordered" evidence="4">
    <location>
        <begin position="700"/>
        <end position="723"/>
    </location>
</feature>
<protein>
    <recommendedName>
        <fullName evidence="5">Zn(2)-C6 fungal-type domain-containing protein</fullName>
    </recommendedName>
</protein>
<organism evidence="6 7">
    <name type="scientific">Amanita muscaria (strain Koide BX008)</name>
    <dbReference type="NCBI Taxonomy" id="946122"/>
    <lineage>
        <taxon>Eukaryota</taxon>
        <taxon>Fungi</taxon>
        <taxon>Dikarya</taxon>
        <taxon>Basidiomycota</taxon>
        <taxon>Agaricomycotina</taxon>
        <taxon>Agaricomycetes</taxon>
        <taxon>Agaricomycetidae</taxon>
        <taxon>Agaricales</taxon>
        <taxon>Pluteineae</taxon>
        <taxon>Amanitaceae</taxon>
        <taxon>Amanita</taxon>
    </lineage>
</organism>
<dbReference type="PROSITE" id="PS50048">
    <property type="entry name" value="ZN2_CY6_FUNGAL_2"/>
    <property type="match status" value="1"/>
</dbReference>
<feature type="compositionally biased region" description="Low complexity" evidence="4">
    <location>
        <begin position="893"/>
        <end position="904"/>
    </location>
</feature>
<proteinExistence type="predicted"/>
<dbReference type="InterPro" id="IPR036864">
    <property type="entry name" value="Zn2-C6_fun-type_DNA-bd_sf"/>
</dbReference>
<dbReference type="InterPro" id="IPR007219">
    <property type="entry name" value="XnlR_reg_dom"/>
</dbReference>
<accession>A0A0C2SXN2</accession>
<feature type="compositionally biased region" description="Low complexity" evidence="4">
    <location>
        <begin position="707"/>
        <end position="719"/>
    </location>
</feature>
<feature type="region of interest" description="Disordered" evidence="4">
    <location>
        <begin position="758"/>
        <end position="788"/>
    </location>
</feature>
<dbReference type="PROSITE" id="PS00463">
    <property type="entry name" value="ZN2_CY6_FUNGAL_1"/>
    <property type="match status" value="1"/>
</dbReference>
<dbReference type="InterPro" id="IPR001138">
    <property type="entry name" value="Zn2Cys6_DnaBD"/>
</dbReference>
<keyword evidence="3" id="KW-0539">Nucleus</keyword>
<dbReference type="STRING" id="946122.A0A0C2SXN2"/>
<dbReference type="GO" id="GO:0008270">
    <property type="term" value="F:zinc ion binding"/>
    <property type="evidence" value="ECO:0007669"/>
    <property type="project" value="InterPro"/>
</dbReference>
<dbReference type="InterPro" id="IPR050613">
    <property type="entry name" value="Sec_Metabolite_Reg"/>
</dbReference>
<evidence type="ECO:0000256" key="3">
    <source>
        <dbReference type="ARBA" id="ARBA00023242"/>
    </source>
</evidence>
<evidence type="ECO:0000313" key="6">
    <source>
        <dbReference type="EMBL" id="KIL58899.1"/>
    </source>
</evidence>
<dbReference type="SMART" id="SM00906">
    <property type="entry name" value="Fungal_trans"/>
    <property type="match status" value="1"/>
</dbReference>
<dbReference type="Proteomes" id="UP000054549">
    <property type="component" value="Unassembled WGS sequence"/>
</dbReference>
<name>A0A0C2SXN2_AMAMK</name>
<dbReference type="GO" id="GO:0003677">
    <property type="term" value="F:DNA binding"/>
    <property type="evidence" value="ECO:0007669"/>
    <property type="project" value="InterPro"/>
</dbReference>
<dbReference type="GO" id="GO:0005634">
    <property type="term" value="C:nucleus"/>
    <property type="evidence" value="ECO:0007669"/>
    <property type="project" value="UniProtKB-SubCell"/>
</dbReference>
<feature type="compositionally biased region" description="Low complexity" evidence="4">
    <location>
        <begin position="803"/>
        <end position="821"/>
    </location>
</feature>
<keyword evidence="7" id="KW-1185">Reference proteome</keyword>
<feature type="region of interest" description="Disordered" evidence="4">
    <location>
        <begin position="802"/>
        <end position="919"/>
    </location>
</feature>
<evidence type="ECO:0000259" key="5">
    <source>
        <dbReference type="PROSITE" id="PS50048"/>
    </source>
</evidence>
<feature type="region of interest" description="Disordered" evidence="4">
    <location>
        <begin position="181"/>
        <end position="202"/>
    </location>
</feature>
<evidence type="ECO:0000256" key="4">
    <source>
        <dbReference type="SAM" id="MobiDB-lite"/>
    </source>
</evidence>
<feature type="domain" description="Zn(2)-C6 fungal-type" evidence="5">
    <location>
        <begin position="36"/>
        <end position="65"/>
    </location>
</feature>
<feature type="compositionally biased region" description="Polar residues" evidence="4">
    <location>
        <begin position="764"/>
        <end position="788"/>
    </location>
</feature>
<dbReference type="AlphaFoldDB" id="A0A0C2SXN2"/>
<dbReference type="GO" id="GO:0000981">
    <property type="term" value="F:DNA-binding transcription factor activity, RNA polymerase II-specific"/>
    <property type="evidence" value="ECO:0007669"/>
    <property type="project" value="InterPro"/>
</dbReference>
<dbReference type="HOGENOM" id="CLU_007340_1_0_1"/>
<dbReference type="EMBL" id="KN818327">
    <property type="protein sequence ID" value="KIL58899.1"/>
    <property type="molecule type" value="Genomic_DNA"/>
</dbReference>
<evidence type="ECO:0000256" key="1">
    <source>
        <dbReference type="ARBA" id="ARBA00004123"/>
    </source>
</evidence>
<sequence>MPVDTTRTIPTRRTQRKMTEDEMKEIEMKRIRGELSCAECRRLKLRCDKRVPCGSCCRRGCESICPCGILSAGQGTRFILADTEQLHAKIGEMSYRIRQLEDALAILQTSVSTERHLLLSDELLKIKFGAESLPRSRKMQDEYEEEVDKTVQTIDAIGTLTLNESGEGAYFGRSAGSETLMAGEEGSSSEDELEESSREPLPTEIENLANLFPFTHKRKSKSHLLELLEQYLPSHEHAWSLALSYIHHASYFFRAIKQEELLNTLLPNVYNTANQRVRTRININANNVDSPRSDGSDGAEPDNHGCHALATTFFIFALGALFDVNLPPYNSEADKYYDLGRAALSTRSIYDKPSIDTVQAIGLMATYHTLAGKKYSRDSAWALMGLTAKIAQSIGLHRDSARWNLASSMVDKRRNVFWELLTLDISNSLALGRPPSMNLSFIDCEFPIDEEATISNDGQIEDGFWRVKHKFARDVFMPITETTLTAKPTSYASVLNLDRKVREADIPSNLTSIPDGDRSSSASLRVSYATQHRIVPLLYLHRSFFAQALLDHPANPLLSPFSPSFLTAYRTASLSISVMKEFFERTPEIAMRIWFFLYHTFSSAMIVGTVVTRSPSSSFAPRAFQELLTAIELFAIAAKQSSRCRIALNVLMKLREKASRAAAQYSAGIPQPLHSPIISDDYNDELAIFGGQKRVLARKSKSQKLGTSTSMSDSPVSSDLGLLSPSLNSPTDRIVGSGYQQVHPMLLQFLQGVSFHSPPRRHATIQTPSGNDAQIAQGQPQAAVDNATSDPYSALGAIGDQVGVGTSSPSSTLSTVSLMTPRTSRSNSLTSPQQRYAGSNATTWQGKTEPVSVPLSDPRCMEWLSSPSTSPYRGPDITQRLNAAYPDSPNTLSSSAPLSKTSSNSRDHRLTDPSYSGPVAATNSNSYDMSWMGAGPGYPTNSGFNVPSGAIAELGMSAEGSGMDARWFAFIQDCGLIDGGNNAVVPNT</sequence>
<reference evidence="6 7" key="1">
    <citation type="submission" date="2014-04" db="EMBL/GenBank/DDBJ databases">
        <title>Evolutionary Origins and Diversification of the Mycorrhizal Mutualists.</title>
        <authorList>
            <consortium name="DOE Joint Genome Institute"/>
            <consortium name="Mycorrhizal Genomics Consortium"/>
            <person name="Kohler A."/>
            <person name="Kuo A."/>
            <person name="Nagy L.G."/>
            <person name="Floudas D."/>
            <person name="Copeland A."/>
            <person name="Barry K.W."/>
            <person name="Cichocki N."/>
            <person name="Veneault-Fourrey C."/>
            <person name="LaButti K."/>
            <person name="Lindquist E.A."/>
            <person name="Lipzen A."/>
            <person name="Lundell T."/>
            <person name="Morin E."/>
            <person name="Murat C."/>
            <person name="Riley R."/>
            <person name="Ohm R."/>
            <person name="Sun H."/>
            <person name="Tunlid A."/>
            <person name="Henrissat B."/>
            <person name="Grigoriev I.V."/>
            <person name="Hibbett D.S."/>
            <person name="Martin F."/>
        </authorList>
    </citation>
    <scope>NUCLEOTIDE SEQUENCE [LARGE SCALE GENOMIC DNA]</scope>
    <source>
        <strain evidence="6 7">Koide BX008</strain>
    </source>
</reference>
<evidence type="ECO:0000256" key="2">
    <source>
        <dbReference type="ARBA" id="ARBA00022723"/>
    </source>
</evidence>
<dbReference type="InParanoid" id="A0A0C2SXN2"/>
<dbReference type="GO" id="GO:0006351">
    <property type="term" value="P:DNA-templated transcription"/>
    <property type="evidence" value="ECO:0007669"/>
    <property type="project" value="InterPro"/>
</dbReference>
<comment type="subcellular location">
    <subcellularLocation>
        <location evidence="1">Nucleus</location>
    </subcellularLocation>
</comment>
<dbReference type="OrthoDB" id="424974at2759"/>
<dbReference type="Gene3D" id="4.10.240.10">
    <property type="entry name" value="Zn(2)-C6 fungal-type DNA-binding domain"/>
    <property type="match status" value="1"/>
</dbReference>